<evidence type="ECO:0000256" key="1">
    <source>
        <dbReference type="SAM" id="MobiDB-lite"/>
    </source>
</evidence>
<evidence type="ECO:0000313" key="2">
    <source>
        <dbReference type="Proteomes" id="UP000887578"/>
    </source>
</evidence>
<name>A0A914Q439_9BILA</name>
<dbReference type="WBParaSite" id="PDA_v2.g21927.t1">
    <property type="protein sequence ID" value="PDA_v2.g21927.t1"/>
    <property type="gene ID" value="PDA_v2.g21927"/>
</dbReference>
<reference evidence="3" key="1">
    <citation type="submission" date="2022-11" db="UniProtKB">
        <authorList>
            <consortium name="WormBaseParasite"/>
        </authorList>
    </citation>
    <scope>IDENTIFICATION</scope>
</reference>
<evidence type="ECO:0000313" key="3">
    <source>
        <dbReference type="WBParaSite" id="PDA_v2.g21927.t1"/>
    </source>
</evidence>
<dbReference type="Proteomes" id="UP000887578">
    <property type="component" value="Unplaced"/>
</dbReference>
<feature type="region of interest" description="Disordered" evidence="1">
    <location>
        <begin position="1"/>
        <end position="33"/>
    </location>
</feature>
<protein>
    <submittedName>
        <fullName evidence="3">Uncharacterized protein</fullName>
    </submittedName>
</protein>
<keyword evidence="2" id="KW-1185">Reference proteome</keyword>
<dbReference type="InterPro" id="IPR036259">
    <property type="entry name" value="MFS_trans_sf"/>
</dbReference>
<organism evidence="2 3">
    <name type="scientific">Panagrolaimus davidi</name>
    <dbReference type="NCBI Taxonomy" id="227884"/>
    <lineage>
        <taxon>Eukaryota</taxon>
        <taxon>Metazoa</taxon>
        <taxon>Ecdysozoa</taxon>
        <taxon>Nematoda</taxon>
        <taxon>Chromadorea</taxon>
        <taxon>Rhabditida</taxon>
        <taxon>Tylenchina</taxon>
        <taxon>Panagrolaimomorpha</taxon>
        <taxon>Panagrolaimoidea</taxon>
        <taxon>Panagrolaimidae</taxon>
        <taxon>Panagrolaimus</taxon>
    </lineage>
</organism>
<sequence length="113" mass="13081">MEDNVSDKNYGSIDETHLRKRGSPAPVVDDPDPTSYREMLKKWPKSTFCIISNEFCERFSYYGMRTVLTLYLINILKFNNDNATIMFHTFTVLAYTSPIFGSILADGYIGKFW</sequence>
<proteinExistence type="predicted"/>
<dbReference type="Gene3D" id="1.20.1250.20">
    <property type="entry name" value="MFS general substrate transporter like domains"/>
    <property type="match status" value="1"/>
</dbReference>
<dbReference type="AlphaFoldDB" id="A0A914Q439"/>
<dbReference type="SUPFAM" id="SSF103473">
    <property type="entry name" value="MFS general substrate transporter"/>
    <property type="match status" value="1"/>
</dbReference>
<accession>A0A914Q439</accession>